<evidence type="ECO:0000256" key="9">
    <source>
        <dbReference type="RuleBase" id="RU000488"/>
    </source>
</evidence>
<dbReference type="GO" id="GO:0005471">
    <property type="term" value="F:ATP:ADP antiporter activity"/>
    <property type="evidence" value="ECO:0007669"/>
    <property type="project" value="UniProtKB-UniRule"/>
</dbReference>
<dbReference type="PRINTS" id="PR00927">
    <property type="entry name" value="ADPTRNSLCASE"/>
</dbReference>
<keyword evidence="12" id="KW-1185">Reference proteome</keyword>
<feature type="repeat" description="Solcar" evidence="8">
    <location>
        <begin position="206"/>
        <end position="298"/>
    </location>
</feature>
<evidence type="ECO:0000256" key="10">
    <source>
        <dbReference type="RuleBase" id="RU368008"/>
    </source>
</evidence>
<accession>A0A226E3Y1</accession>
<keyword evidence="6 10" id="KW-1133">Transmembrane helix</keyword>
<comment type="function">
    <text evidence="10">Catalyzes the exchange of ADP and ATP across the membrane.</text>
</comment>
<feature type="transmembrane region" description="Helical" evidence="10">
    <location>
        <begin position="167"/>
        <end position="184"/>
    </location>
</feature>
<dbReference type="Gene3D" id="1.50.40.10">
    <property type="entry name" value="Mitochondrial carrier domain"/>
    <property type="match status" value="1"/>
</dbReference>
<dbReference type="InterPro" id="IPR018108">
    <property type="entry name" value="MCP_transmembrane"/>
</dbReference>
<comment type="subcellular location">
    <subcellularLocation>
        <location evidence="1 10">Membrane</location>
        <topology evidence="1 10">Multi-pass membrane protein</topology>
    </subcellularLocation>
</comment>
<sequence>MTTGPDSYVHFLAHFLAALALTAIAPLERIKLLLQTQKGASHIPKEHEYKGIIDCLIRIPKEQGFLSFWRGNWAGILRVFPYQAMNFSFKELFKEKFIHKSDELWYRLGGNVLSGGVAGACALTVIYPLDYARTRMATDVGSRNNRQYRSVSHCLGEAFRYSGFKSIYRGYVFSVMGAFIYRAMYFGMYDTIMECVRPEYSHKVWIEFPAAEFSATSAGLISYPLDTVRRRMMLQSFNDEHPKKGHSKLVKYTSTMDCWRTIWRTEGIRGFFHGGLTNMYRGTGGAIMLVLYDKIQYWLFSEQKFISRYVDLGHHSEEDVEFEFSHYRKPCKIFKDRPFIVTQLCMSRNNNSYYLETAHLVRNRFPRRNSQTIRQRGRAVFRRLDMALPCLLLSRM</sequence>
<name>A0A226E3Y1_FOLCA</name>
<dbReference type="EMBL" id="LNIX01000007">
    <property type="protein sequence ID" value="OXA51611.1"/>
    <property type="molecule type" value="Genomic_DNA"/>
</dbReference>
<dbReference type="OrthoDB" id="270584at2759"/>
<keyword evidence="4 8" id="KW-0812">Transmembrane</keyword>
<dbReference type="GO" id="GO:1990544">
    <property type="term" value="P:mitochondrial ATP transmembrane transport"/>
    <property type="evidence" value="ECO:0007669"/>
    <property type="project" value="InterPro"/>
</dbReference>
<dbReference type="AlphaFoldDB" id="A0A226E3Y1"/>
<evidence type="ECO:0000256" key="6">
    <source>
        <dbReference type="ARBA" id="ARBA00022989"/>
    </source>
</evidence>
<evidence type="ECO:0000256" key="7">
    <source>
        <dbReference type="ARBA" id="ARBA00023136"/>
    </source>
</evidence>
<evidence type="ECO:0000313" key="12">
    <source>
        <dbReference type="Proteomes" id="UP000198287"/>
    </source>
</evidence>
<comment type="subunit">
    <text evidence="10">Monomer.</text>
</comment>
<dbReference type="PROSITE" id="PS50920">
    <property type="entry name" value="SOLCAR"/>
    <property type="match status" value="3"/>
</dbReference>
<keyword evidence="3 9" id="KW-0813">Transport</keyword>
<comment type="caution">
    <text evidence="11">The sequence shown here is derived from an EMBL/GenBank/DDBJ whole genome shotgun (WGS) entry which is preliminary data.</text>
</comment>
<reference evidence="11 12" key="1">
    <citation type="submission" date="2015-12" db="EMBL/GenBank/DDBJ databases">
        <title>The genome of Folsomia candida.</title>
        <authorList>
            <person name="Faddeeva A."/>
            <person name="Derks M.F."/>
            <person name="Anvar Y."/>
            <person name="Smit S."/>
            <person name="Van Straalen N."/>
            <person name="Roelofs D."/>
        </authorList>
    </citation>
    <scope>NUCLEOTIDE SEQUENCE [LARGE SCALE GENOMIC DNA]</scope>
    <source>
        <strain evidence="11 12">VU population</strain>
        <tissue evidence="11">Whole body</tissue>
    </source>
</reference>
<dbReference type="GO" id="GO:0140021">
    <property type="term" value="P:mitochondrial ADP transmembrane transport"/>
    <property type="evidence" value="ECO:0007669"/>
    <property type="project" value="InterPro"/>
</dbReference>
<feature type="transmembrane region" description="Helical" evidence="10">
    <location>
        <begin position="104"/>
        <end position="127"/>
    </location>
</feature>
<dbReference type="Proteomes" id="UP000198287">
    <property type="component" value="Unassembled WGS sequence"/>
</dbReference>
<dbReference type="Pfam" id="PF00153">
    <property type="entry name" value="Mito_carr"/>
    <property type="match status" value="3"/>
</dbReference>
<dbReference type="STRING" id="158441.A0A226E3Y1"/>
<comment type="similarity">
    <text evidence="2 9">Belongs to the mitochondrial carrier (TC 2.A.29) family.</text>
</comment>
<evidence type="ECO:0000256" key="5">
    <source>
        <dbReference type="ARBA" id="ARBA00022737"/>
    </source>
</evidence>
<evidence type="ECO:0000256" key="1">
    <source>
        <dbReference type="ARBA" id="ARBA00004141"/>
    </source>
</evidence>
<evidence type="ECO:0000256" key="4">
    <source>
        <dbReference type="ARBA" id="ARBA00022692"/>
    </source>
</evidence>
<gene>
    <name evidence="11" type="ORF">Fcan01_13472</name>
</gene>
<dbReference type="SUPFAM" id="SSF103506">
    <property type="entry name" value="Mitochondrial carrier"/>
    <property type="match status" value="1"/>
</dbReference>
<dbReference type="PANTHER" id="PTHR45635:SF31">
    <property type="entry name" value="ADP_ATP TRANSLOCASE"/>
    <property type="match status" value="1"/>
</dbReference>
<organism evidence="11 12">
    <name type="scientific">Folsomia candida</name>
    <name type="common">Springtail</name>
    <dbReference type="NCBI Taxonomy" id="158441"/>
    <lineage>
        <taxon>Eukaryota</taxon>
        <taxon>Metazoa</taxon>
        <taxon>Ecdysozoa</taxon>
        <taxon>Arthropoda</taxon>
        <taxon>Hexapoda</taxon>
        <taxon>Collembola</taxon>
        <taxon>Entomobryomorpha</taxon>
        <taxon>Isotomoidea</taxon>
        <taxon>Isotomidae</taxon>
        <taxon>Proisotominae</taxon>
        <taxon>Folsomia</taxon>
    </lineage>
</organism>
<evidence type="ECO:0000256" key="8">
    <source>
        <dbReference type="PROSITE-ProRule" id="PRU00282"/>
    </source>
</evidence>
<dbReference type="GO" id="GO:0005743">
    <property type="term" value="C:mitochondrial inner membrane"/>
    <property type="evidence" value="ECO:0007669"/>
    <property type="project" value="InterPro"/>
</dbReference>
<dbReference type="InterPro" id="IPR023395">
    <property type="entry name" value="MCP_dom_sf"/>
</dbReference>
<keyword evidence="5" id="KW-0677">Repeat</keyword>
<evidence type="ECO:0000256" key="2">
    <source>
        <dbReference type="ARBA" id="ARBA00006375"/>
    </source>
</evidence>
<feature type="transmembrane region" description="Helical" evidence="10">
    <location>
        <begin position="7"/>
        <end position="27"/>
    </location>
</feature>
<dbReference type="PRINTS" id="PR00926">
    <property type="entry name" value="MITOCARRIER"/>
</dbReference>
<dbReference type="InterPro" id="IPR002113">
    <property type="entry name" value="ADT_euk_type"/>
</dbReference>
<evidence type="ECO:0000313" key="11">
    <source>
        <dbReference type="EMBL" id="OXA51611.1"/>
    </source>
</evidence>
<dbReference type="InterPro" id="IPR002067">
    <property type="entry name" value="MCP"/>
</dbReference>
<evidence type="ECO:0000256" key="3">
    <source>
        <dbReference type="ARBA" id="ARBA00022448"/>
    </source>
</evidence>
<keyword evidence="7 8" id="KW-0472">Membrane</keyword>
<comment type="caution">
    <text evidence="10">Lacks conserved residue(s) required for the propagation of feature annotation.</text>
</comment>
<dbReference type="PANTHER" id="PTHR45635">
    <property type="entry name" value="ADP,ATP CARRIER PROTEIN 1-RELATED-RELATED"/>
    <property type="match status" value="1"/>
</dbReference>
<proteinExistence type="inferred from homology"/>
<protein>
    <recommendedName>
        <fullName evidence="10">ADP/ATP translocase</fullName>
    </recommendedName>
    <alternativeName>
        <fullName evidence="10">ADP,ATP carrier protein</fullName>
    </alternativeName>
</protein>
<feature type="repeat" description="Solcar" evidence="8">
    <location>
        <begin position="106"/>
        <end position="195"/>
    </location>
</feature>
<feature type="repeat" description="Solcar" evidence="8">
    <location>
        <begin position="9"/>
        <end position="96"/>
    </location>
</feature>